<sequence length="705" mass="78567">MFSRTAATRLIHPVNPTRCTAFPVGLLYSTTVKVSAPPRRSSSGPASSESNAPGRTHRSAPSSPFERAPPRHKSKSNDNSKSPKSNSTLGSHFRQNGQPYDDSYMLCDQVRLLCSRDQLEKAVDLVRRTPAPTCTVVVWNVLINEVLQSFGDTGKAYELWMEMKRRGFAPTTRSFATALRGFASSANKAKGKTGTINKTKTTIASSATLSRARTIHSQWVTHLNNALDSEKMTLQHDSDELSVLPTNHFLTFLGNTEKWELLLETFNSLPTSGPLAPNSATYSLVLGFLKALPPSAENFQLAIEIYNRMINTLPPSQLDNRTLSIVLSICRDQVRPDDQALGISIVTQIFGLLPLSETHRLDDPTTPKPLLRMDSTSFSSVLTLLLKMQRYNLAIEWFDQVRDHGDRFGNQLIGPQQCELVLQAWVAKRGDAGAEALLEWMLAQGIEPSMQCYALAIKACWKNVNLSRAYHILSRMTGQNLPTPSSKPISTPSNSSSKTLETRIIPFSTKRLRPSSQALTYFLHTALSTRDRSQLSEALSTFLTPRKEGGLDGKKYLFDPDPDPDSDTNPDSTKARQVPTTLEEKYFRFTLHRVLERCLNKILDVPKLVVGRYLGTTKVAEWEGVWDRVKEWVGRNRHPNFGEGEGEGEEREESMERRYEALKKRVGGGREGRQPWEGGGNRRLGWMRGGEGGRGSIGSGLKSFE</sequence>
<reference evidence="3 4" key="1">
    <citation type="submission" date="2016-11" db="EMBL/GenBank/DDBJ databases">
        <authorList>
            <person name="Jaros S."/>
            <person name="Januszkiewicz K."/>
            <person name="Wedrychowicz H."/>
        </authorList>
    </citation>
    <scope>NUCLEOTIDE SEQUENCE [LARGE SCALE GENOMIC DNA]</scope>
</reference>
<dbReference type="Gene3D" id="1.25.40.10">
    <property type="entry name" value="Tetratricopeptide repeat domain"/>
    <property type="match status" value="2"/>
</dbReference>
<feature type="region of interest" description="Disordered" evidence="2">
    <location>
        <begin position="552"/>
        <end position="579"/>
    </location>
</feature>
<feature type="region of interest" description="Disordered" evidence="2">
    <location>
        <begin position="34"/>
        <end position="95"/>
    </location>
</feature>
<name>A0A2X0MI86_9BASI</name>
<feature type="compositionally biased region" description="Gly residues" evidence="2">
    <location>
        <begin position="677"/>
        <end position="698"/>
    </location>
</feature>
<dbReference type="AlphaFoldDB" id="A0A2X0MI86"/>
<evidence type="ECO:0000313" key="4">
    <source>
        <dbReference type="Proteomes" id="UP000249464"/>
    </source>
</evidence>
<organism evidence="3 4">
    <name type="scientific">Microbotryum silenes-dioicae</name>
    <dbReference type="NCBI Taxonomy" id="796604"/>
    <lineage>
        <taxon>Eukaryota</taxon>
        <taxon>Fungi</taxon>
        <taxon>Dikarya</taxon>
        <taxon>Basidiomycota</taxon>
        <taxon>Pucciniomycotina</taxon>
        <taxon>Microbotryomycetes</taxon>
        <taxon>Microbotryales</taxon>
        <taxon>Microbotryaceae</taxon>
        <taxon>Microbotryum</taxon>
    </lineage>
</organism>
<feature type="compositionally biased region" description="Low complexity" evidence="2">
    <location>
        <begin position="482"/>
        <end position="499"/>
    </location>
</feature>
<feature type="region of interest" description="Disordered" evidence="2">
    <location>
        <begin position="638"/>
        <end position="705"/>
    </location>
</feature>
<dbReference type="PANTHER" id="PTHR47938:SF35">
    <property type="entry name" value="PENTATRICOPEPTIDE REPEAT-CONTAINING PROTEIN 4, MITOCHONDRIAL-RELATED"/>
    <property type="match status" value="1"/>
</dbReference>
<dbReference type="GO" id="GO:0003729">
    <property type="term" value="F:mRNA binding"/>
    <property type="evidence" value="ECO:0007669"/>
    <property type="project" value="TreeGrafter"/>
</dbReference>
<feature type="compositionally biased region" description="Basic and acidic residues" evidence="2">
    <location>
        <begin position="654"/>
        <end position="674"/>
    </location>
</feature>
<feature type="compositionally biased region" description="Acidic residues" evidence="2">
    <location>
        <begin position="644"/>
        <end position="653"/>
    </location>
</feature>
<dbReference type="EMBL" id="FQNC01000069">
    <property type="protein sequence ID" value="SGZ09106.1"/>
    <property type="molecule type" value="Genomic_DNA"/>
</dbReference>
<feature type="compositionally biased region" description="Low complexity" evidence="2">
    <location>
        <begin position="77"/>
        <end position="87"/>
    </location>
</feature>
<evidence type="ECO:0000256" key="1">
    <source>
        <dbReference type="PROSITE-ProRule" id="PRU00708"/>
    </source>
</evidence>
<dbReference type="STRING" id="796604.A0A2X0MI86"/>
<protein>
    <submittedName>
        <fullName evidence="3">BQ5605_C030g10842 protein</fullName>
    </submittedName>
</protein>
<dbReference type="PROSITE" id="PS51375">
    <property type="entry name" value="PPR"/>
    <property type="match status" value="1"/>
</dbReference>
<feature type="repeat" description="PPR" evidence="1">
    <location>
        <begin position="135"/>
        <end position="170"/>
    </location>
</feature>
<proteinExistence type="predicted"/>
<dbReference type="PANTHER" id="PTHR47938">
    <property type="entry name" value="RESPIRATORY COMPLEX I CHAPERONE (CIA84), PUTATIVE (AFU_ORTHOLOGUE AFUA_2G06020)-RELATED"/>
    <property type="match status" value="1"/>
</dbReference>
<dbReference type="Pfam" id="PF13041">
    <property type="entry name" value="PPR_2"/>
    <property type="match status" value="1"/>
</dbReference>
<dbReference type="Proteomes" id="UP000249464">
    <property type="component" value="Unassembled WGS sequence"/>
</dbReference>
<accession>A0A2X0MI86</accession>
<dbReference type="InterPro" id="IPR011990">
    <property type="entry name" value="TPR-like_helical_dom_sf"/>
</dbReference>
<evidence type="ECO:0000256" key="2">
    <source>
        <dbReference type="SAM" id="MobiDB-lite"/>
    </source>
</evidence>
<feature type="region of interest" description="Disordered" evidence="2">
    <location>
        <begin position="480"/>
        <end position="500"/>
    </location>
</feature>
<evidence type="ECO:0000313" key="3">
    <source>
        <dbReference type="EMBL" id="SGZ09106.1"/>
    </source>
</evidence>
<feature type="compositionally biased region" description="Low complexity" evidence="2">
    <location>
        <begin position="35"/>
        <end position="54"/>
    </location>
</feature>
<gene>
    <name evidence="3" type="primary">BQ5605_C030g10842</name>
    <name evidence="3" type="ORF">BQ5605_C030G10842</name>
</gene>
<keyword evidence="4" id="KW-1185">Reference proteome</keyword>
<dbReference type="InterPro" id="IPR002885">
    <property type="entry name" value="PPR_rpt"/>
</dbReference>